<dbReference type="RefSeq" id="WP_105191749.1">
    <property type="nucleotide sequence ID" value="NZ_PTQZ01000067.1"/>
</dbReference>
<evidence type="ECO:0000256" key="1">
    <source>
        <dbReference type="SAM" id="SignalP"/>
    </source>
</evidence>
<accession>A0A2P6ATA8</accession>
<organism evidence="2 3">
    <name type="scientific">Amnimonas aquatica</name>
    <dbReference type="NCBI Taxonomy" id="2094561"/>
    <lineage>
        <taxon>Bacteria</taxon>
        <taxon>Pseudomonadati</taxon>
        <taxon>Pseudomonadota</taxon>
        <taxon>Gammaproteobacteria</taxon>
        <taxon>Moraxellales</taxon>
        <taxon>Moraxellaceae</taxon>
        <taxon>Amnimonas</taxon>
    </lineage>
</organism>
<feature type="chain" id="PRO_5015121091" description="DUF4197 domain-containing protein" evidence="1">
    <location>
        <begin position="21"/>
        <end position="182"/>
    </location>
</feature>
<evidence type="ECO:0000313" key="3">
    <source>
        <dbReference type="Proteomes" id="UP000243900"/>
    </source>
</evidence>
<dbReference type="PROSITE" id="PS51257">
    <property type="entry name" value="PROKAR_LIPOPROTEIN"/>
    <property type="match status" value="1"/>
</dbReference>
<dbReference type="Proteomes" id="UP000243900">
    <property type="component" value="Unassembled WGS sequence"/>
</dbReference>
<sequence>MRLLTAITLSGSLLALSACAGLGGSNTGSASGSATASTNSSVATQSQTQQFIAAVESKRGTALTAAEKIQLQGLAGATKLGLNNAQSGFLDKIGAQVGLDGTVVAALFPQAGKPVSESSVVSKLESKLGKKLTSADQAAVKAATSLRNNSVGGLKSTLASNIGSRIGMDASVVESLLPLLGF</sequence>
<evidence type="ECO:0008006" key="4">
    <source>
        <dbReference type="Google" id="ProtNLM"/>
    </source>
</evidence>
<keyword evidence="3" id="KW-1185">Reference proteome</keyword>
<name>A0A2P6ATA8_9GAMM</name>
<dbReference type="OrthoDB" id="6717698at2"/>
<dbReference type="AlphaFoldDB" id="A0A2P6ATA8"/>
<reference evidence="3" key="1">
    <citation type="submission" date="2018-02" db="EMBL/GenBank/DDBJ databases">
        <title>Genome sequencing of Solimonas sp. HR-BB.</title>
        <authorList>
            <person name="Lee Y."/>
            <person name="Jeon C.O."/>
        </authorList>
    </citation>
    <scope>NUCLEOTIDE SEQUENCE [LARGE SCALE GENOMIC DNA]</scope>
    <source>
        <strain evidence="3">HR-E</strain>
    </source>
</reference>
<comment type="caution">
    <text evidence="2">The sequence shown here is derived from an EMBL/GenBank/DDBJ whole genome shotgun (WGS) entry which is preliminary data.</text>
</comment>
<protein>
    <recommendedName>
        <fullName evidence="4">DUF4197 domain-containing protein</fullName>
    </recommendedName>
</protein>
<evidence type="ECO:0000313" key="2">
    <source>
        <dbReference type="EMBL" id="PQA46757.1"/>
    </source>
</evidence>
<dbReference type="EMBL" id="PTQZ01000067">
    <property type="protein sequence ID" value="PQA46757.1"/>
    <property type="molecule type" value="Genomic_DNA"/>
</dbReference>
<gene>
    <name evidence="2" type="ORF">C5O18_04220</name>
</gene>
<keyword evidence="1" id="KW-0732">Signal</keyword>
<feature type="signal peptide" evidence="1">
    <location>
        <begin position="1"/>
        <end position="20"/>
    </location>
</feature>
<proteinExistence type="predicted"/>